<keyword evidence="2" id="KW-0238">DNA-binding</keyword>
<dbReference type="EMBL" id="PVUF01000003">
    <property type="protein sequence ID" value="PRZ49078.1"/>
    <property type="molecule type" value="Genomic_DNA"/>
</dbReference>
<dbReference type="InterPro" id="IPR001034">
    <property type="entry name" value="DeoR_HTH"/>
</dbReference>
<evidence type="ECO:0000256" key="1">
    <source>
        <dbReference type="ARBA" id="ARBA00023015"/>
    </source>
</evidence>
<dbReference type="PROSITE" id="PS00894">
    <property type="entry name" value="HTH_DEOR_1"/>
    <property type="match status" value="1"/>
</dbReference>
<dbReference type="GO" id="GO:0003700">
    <property type="term" value="F:DNA-binding transcription factor activity"/>
    <property type="evidence" value="ECO:0007669"/>
    <property type="project" value="InterPro"/>
</dbReference>
<dbReference type="OrthoDB" id="9814815at2"/>
<gene>
    <name evidence="5" type="ORF">CLV89_103393</name>
</gene>
<evidence type="ECO:0000256" key="3">
    <source>
        <dbReference type="ARBA" id="ARBA00023163"/>
    </source>
</evidence>
<dbReference type="Pfam" id="PF08220">
    <property type="entry name" value="HTH_DeoR"/>
    <property type="match status" value="1"/>
</dbReference>
<feature type="domain" description="HTH deoR-type" evidence="4">
    <location>
        <begin position="6"/>
        <end position="61"/>
    </location>
</feature>
<dbReference type="AlphaFoldDB" id="A0A2T1AL93"/>
<keyword evidence="1" id="KW-0805">Transcription regulation</keyword>
<evidence type="ECO:0000256" key="2">
    <source>
        <dbReference type="ARBA" id="ARBA00023125"/>
    </source>
</evidence>
<dbReference type="InterPro" id="IPR014036">
    <property type="entry name" value="DeoR-like_C"/>
</dbReference>
<evidence type="ECO:0000313" key="6">
    <source>
        <dbReference type="Proteomes" id="UP000237718"/>
    </source>
</evidence>
<dbReference type="InterPro" id="IPR036390">
    <property type="entry name" value="WH_DNA-bd_sf"/>
</dbReference>
<name>A0A2T1AL93_TRISK</name>
<dbReference type="Pfam" id="PF00455">
    <property type="entry name" value="DeoRC"/>
    <property type="match status" value="1"/>
</dbReference>
<dbReference type="Proteomes" id="UP000237718">
    <property type="component" value="Unassembled WGS sequence"/>
</dbReference>
<organism evidence="5 6">
    <name type="scientific">Tritonibacter scottomollicae</name>
    <name type="common">Epibacterium scottomollicae</name>
    <dbReference type="NCBI Taxonomy" id="483013"/>
    <lineage>
        <taxon>Bacteria</taxon>
        <taxon>Pseudomonadati</taxon>
        <taxon>Pseudomonadota</taxon>
        <taxon>Alphaproteobacteria</taxon>
        <taxon>Rhodobacterales</taxon>
        <taxon>Paracoccaceae</taxon>
        <taxon>Tritonibacter</taxon>
    </lineage>
</organism>
<evidence type="ECO:0000259" key="4">
    <source>
        <dbReference type="PROSITE" id="PS51000"/>
    </source>
</evidence>
<comment type="caution">
    <text evidence="5">The sequence shown here is derived from an EMBL/GenBank/DDBJ whole genome shotgun (WGS) entry which is preliminary data.</text>
</comment>
<dbReference type="SUPFAM" id="SSF100950">
    <property type="entry name" value="NagB/RpiA/CoA transferase-like"/>
    <property type="match status" value="1"/>
</dbReference>
<proteinExistence type="predicted"/>
<dbReference type="SMART" id="SM01134">
    <property type="entry name" value="DeoRC"/>
    <property type="match status" value="1"/>
</dbReference>
<dbReference type="PROSITE" id="PS51000">
    <property type="entry name" value="HTH_DEOR_2"/>
    <property type="match status" value="1"/>
</dbReference>
<keyword evidence="3" id="KW-0804">Transcription</keyword>
<dbReference type="InterPro" id="IPR050313">
    <property type="entry name" value="Carb_Metab_HTH_regulators"/>
</dbReference>
<dbReference type="PANTHER" id="PTHR30363">
    <property type="entry name" value="HTH-TYPE TRANSCRIPTIONAL REGULATOR SRLR-RELATED"/>
    <property type="match status" value="1"/>
</dbReference>
<dbReference type="PANTHER" id="PTHR30363:SF44">
    <property type="entry name" value="AGA OPERON TRANSCRIPTIONAL REPRESSOR-RELATED"/>
    <property type="match status" value="1"/>
</dbReference>
<dbReference type="InterPro" id="IPR018356">
    <property type="entry name" value="Tscrpt_reg_HTH_DeoR_CS"/>
</dbReference>
<dbReference type="InterPro" id="IPR036388">
    <property type="entry name" value="WH-like_DNA-bd_sf"/>
</dbReference>
<dbReference type="GO" id="GO:0003677">
    <property type="term" value="F:DNA binding"/>
    <property type="evidence" value="ECO:0007669"/>
    <property type="project" value="UniProtKB-KW"/>
</dbReference>
<reference evidence="5 6" key="1">
    <citation type="submission" date="2018-03" db="EMBL/GenBank/DDBJ databases">
        <title>Genomic Encyclopedia of Archaeal and Bacterial Type Strains, Phase II (KMG-II): from individual species to whole genera.</title>
        <authorList>
            <person name="Goeker M."/>
        </authorList>
    </citation>
    <scope>NUCLEOTIDE SEQUENCE [LARGE SCALE GENOMIC DNA]</scope>
    <source>
        <strain evidence="5 6">DSM 25328</strain>
    </source>
</reference>
<dbReference type="Gene3D" id="3.40.50.1360">
    <property type="match status" value="1"/>
</dbReference>
<protein>
    <submittedName>
        <fullName evidence="5">DeoR family transcriptional regulator</fullName>
    </submittedName>
</protein>
<evidence type="ECO:0000313" key="5">
    <source>
        <dbReference type="EMBL" id="PRZ49078.1"/>
    </source>
</evidence>
<dbReference type="RefSeq" id="WP_106163079.1">
    <property type="nucleotide sequence ID" value="NZ_PVUF01000003.1"/>
</dbReference>
<sequence length="267" mass="28821">MRRSELNRRRDAIIGLLCDIDEMSAAALAGQLEVSVQTIRADLRDLDEAGLVQRRNGVVRLRRQSENIGYAPRVSVARGEKQQIALEVQHLVADGARVALGTGTTVEACARMLAATRKELFVATNNMHAVMALQGASGATVSLAGGAVRLRDLDLIGTASREFFANYLADIAIFSCGGVSSAGEVLDYNTDEITARVAVSGCAQRKVLVMDCAKFGRELPCRKHMLWDYDVIVTGAEFPSTLLARCAAEGCRVIQVERSAEPMRAPL</sequence>
<dbReference type="SUPFAM" id="SSF46785">
    <property type="entry name" value="Winged helix' DNA-binding domain"/>
    <property type="match status" value="1"/>
</dbReference>
<dbReference type="Gene3D" id="1.10.10.10">
    <property type="entry name" value="Winged helix-like DNA-binding domain superfamily/Winged helix DNA-binding domain"/>
    <property type="match status" value="1"/>
</dbReference>
<dbReference type="SMART" id="SM00420">
    <property type="entry name" value="HTH_DEOR"/>
    <property type="match status" value="1"/>
</dbReference>
<accession>A0A2T1AL93</accession>
<dbReference type="InterPro" id="IPR037171">
    <property type="entry name" value="NagB/RpiA_transferase-like"/>
</dbReference>